<keyword evidence="2" id="KW-1185">Reference proteome</keyword>
<reference evidence="1" key="2">
    <citation type="submission" date="2020-09" db="EMBL/GenBank/DDBJ databases">
        <authorList>
            <person name="Sun Q."/>
            <person name="Ohkuma M."/>
        </authorList>
    </citation>
    <scope>NUCLEOTIDE SEQUENCE</scope>
    <source>
        <strain evidence="1">JCM 4956</strain>
    </source>
</reference>
<gene>
    <name evidence="1" type="ORF">GCM10010515_58290</name>
</gene>
<organism evidence="1 2">
    <name type="scientific">Streptomyces fructofermentans</name>
    <dbReference type="NCBI Taxonomy" id="152141"/>
    <lineage>
        <taxon>Bacteria</taxon>
        <taxon>Bacillati</taxon>
        <taxon>Actinomycetota</taxon>
        <taxon>Actinomycetes</taxon>
        <taxon>Kitasatosporales</taxon>
        <taxon>Streptomycetaceae</taxon>
        <taxon>Streptomyces</taxon>
    </lineage>
</organism>
<protein>
    <submittedName>
        <fullName evidence="1">Uncharacterized protein</fullName>
    </submittedName>
</protein>
<dbReference type="EMBL" id="BMWD01000024">
    <property type="protein sequence ID" value="GGX82960.1"/>
    <property type="molecule type" value="Genomic_DNA"/>
</dbReference>
<dbReference type="RefSeq" id="WP_190038565.1">
    <property type="nucleotide sequence ID" value="NZ_BMWD01000024.1"/>
</dbReference>
<comment type="caution">
    <text evidence="1">The sequence shown here is derived from an EMBL/GenBank/DDBJ whole genome shotgun (WGS) entry which is preliminary data.</text>
</comment>
<sequence length="402" mass="45113">MSEYQHYQFEADTPLTDEQLAQIRALTTRASLTRHSFVNTYSWGDFKGDPRLLVETHYDAHLHFANWGTRRLILRWPATVLSLDTARTYCAAGSAEAWESNGYVVLALESDPEDDIEDFNDLFGTDEDDLHEDGDRDEQWLPSIARARRQVAEGDLRLLYLAWLLRAHHGELDDDDLEPAVPPGLADLPEPLADLATFLRIDEDLITAAAEHAPPPARPTLADHQAWTAALGTQQKDTVLAQLGHDGDPHLLSGPRRRFLESRPPSRPALRTVAELFAAVPVRKRLRIARQDQREAEERERAVRQALEAQDRRLADLQHDPETAWHRVGELISQRGTRHYPEIVRLLGDLAALADRDATTGAFAERYARFIAAHRTKKALLRDLRAGGPACTALIALTSAAD</sequence>
<dbReference type="Proteomes" id="UP000645555">
    <property type="component" value="Unassembled WGS sequence"/>
</dbReference>
<dbReference type="AlphaFoldDB" id="A0A918NNB4"/>
<accession>A0A918NNB4</accession>
<name>A0A918NNB4_9ACTN</name>
<reference evidence="1" key="1">
    <citation type="journal article" date="2014" name="Int. J. Syst. Evol. Microbiol.">
        <title>Complete genome sequence of Corynebacterium casei LMG S-19264T (=DSM 44701T), isolated from a smear-ripened cheese.</title>
        <authorList>
            <consortium name="US DOE Joint Genome Institute (JGI-PGF)"/>
            <person name="Walter F."/>
            <person name="Albersmeier A."/>
            <person name="Kalinowski J."/>
            <person name="Ruckert C."/>
        </authorList>
    </citation>
    <scope>NUCLEOTIDE SEQUENCE</scope>
    <source>
        <strain evidence="1">JCM 4956</strain>
    </source>
</reference>
<evidence type="ECO:0000313" key="2">
    <source>
        <dbReference type="Proteomes" id="UP000645555"/>
    </source>
</evidence>
<evidence type="ECO:0000313" key="1">
    <source>
        <dbReference type="EMBL" id="GGX82960.1"/>
    </source>
</evidence>
<proteinExistence type="predicted"/>